<keyword evidence="4 6" id="KW-0975">Bacterial flagellum</keyword>
<dbReference type="GO" id="GO:0030694">
    <property type="term" value="C:bacterial-type flagellum basal body, rod"/>
    <property type="evidence" value="ECO:0007669"/>
    <property type="project" value="UniProtKB-UniRule"/>
</dbReference>
<evidence type="ECO:0000256" key="4">
    <source>
        <dbReference type="ARBA" id="ARBA00023143"/>
    </source>
</evidence>
<evidence type="ECO:0000259" key="7">
    <source>
        <dbReference type="Pfam" id="PF00460"/>
    </source>
</evidence>
<accession>A0A432X825</accession>
<name>A0A432X825_9GAMM</name>
<dbReference type="NCBIfam" id="TIGR01395">
    <property type="entry name" value="FlgC"/>
    <property type="match status" value="1"/>
</dbReference>
<dbReference type="PANTHER" id="PTHR30435:SF29">
    <property type="entry name" value="FLAGELLAR BASAL-BODY ROD PROTEIN FLGC"/>
    <property type="match status" value="1"/>
</dbReference>
<sequence length="148" mass="15830">MSLYTVMDIAGSAMSAQNVRLNTTASNLANANSVSSSSGETYRARHPVFAAQLQTALHGGPGQASIQQNAGMGVKVLGIVESDKPLVMEYAPNHPMADDNGYIYKPNVNVMEEMANMMSASRSYQTNVQLADTSKQLLSRTLRMGQGT</sequence>
<evidence type="ECO:0000256" key="6">
    <source>
        <dbReference type="RuleBase" id="RU362062"/>
    </source>
</evidence>
<evidence type="ECO:0000256" key="3">
    <source>
        <dbReference type="ARBA" id="ARBA00017941"/>
    </source>
</evidence>
<evidence type="ECO:0000256" key="5">
    <source>
        <dbReference type="ARBA" id="ARBA00025933"/>
    </source>
</evidence>
<dbReference type="InterPro" id="IPR001444">
    <property type="entry name" value="Flag_bb_rod_N"/>
</dbReference>
<dbReference type="InterPro" id="IPR006299">
    <property type="entry name" value="FlgC"/>
</dbReference>
<dbReference type="InterPro" id="IPR010930">
    <property type="entry name" value="Flg_bb/hook_C_dom"/>
</dbReference>
<comment type="subunit">
    <text evidence="5 6">The basal body constitutes a major portion of the flagellar organelle and consists of four rings (L,P,S, and M) mounted on a central rod. The rod consists of about 26 subunits of FlgG in the distal portion, and FlgB, FlgC and FlgF are thought to build up the proximal portion of the rod with about 6 subunits each.</text>
</comment>
<dbReference type="EMBL" id="PIPQ01000002">
    <property type="protein sequence ID" value="RUO43013.1"/>
    <property type="molecule type" value="Genomic_DNA"/>
</dbReference>
<dbReference type="OrthoDB" id="9794148at2"/>
<keyword evidence="9" id="KW-0966">Cell projection</keyword>
<comment type="subcellular location">
    <subcellularLocation>
        <location evidence="1 6">Bacterial flagellum basal body</location>
    </subcellularLocation>
</comment>
<feature type="domain" description="Flagellar basal body rod protein N-terminal" evidence="7">
    <location>
        <begin position="7"/>
        <end position="32"/>
    </location>
</feature>
<dbReference type="PROSITE" id="PS00588">
    <property type="entry name" value="FLAGELLA_BB_ROD"/>
    <property type="match status" value="1"/>
</dbReference>
<dbReference type="AlphaFoldDB" id="A0A432X825"/>
<dbReference type="InterPro" id="IPR019776">
    <property type="entry name" value="Flagellar_basal_body_rod_CS"/>
</dbReference>
<dbReference type="Pfam" id="PF00460">
    <property type="entry name" value="Flg_bb_rod"/>
    <property type="match status" value="1"/>
</dbReference>
<keyword evidence="10" id="KW-1185">Reference proteome</keyword>
<dbReference type="GO" id="GO:0071978">
    <property type="term" value="P:bacterial-type flagellum-dependent swarming motility"/>
    <property type="evidence" value="ECO:0007669"/>
    <property type="project" value="TreeGrafter"/>
</dbReference>
<evidence type="ECO:0000313" key="9">
    <source>
        <dbReference type="EMBL" id="RUO43013.1"/>
    </source>
</evidence>
<proteinExistence type="inferred from homology"/>
<gene>
    <name evidence="9" type="primary">flgC</name>
    <name evidence="9" type="ORF">CWE15_06315</name>
</gene>
<feature type="domain" description="Flagellar basal-body/hook protein C-terminal" evidence="8">
    <location>
        <begin position="100"/>
        <end position="144"/>
    </location>
</feature>
<protein>
    <recommendedName>
        <fullName evidence="3 6">Flagellar basal-body rod protein FlgC</fullName>
    </recommendedName>
</protein>
<evidence type="ECO:0000313" key="10">
    <source>
        <dbReference type="Proteomes" id="UP000286976"/>
    </source>
</evidence>
<keyword evidence="9" id="KW-0969">Cilium</keyword>
<keyword evidence="9" id="KW-0282">Flagellum</keyword>
<dbReference type="PANTHER" id="PTHR30435">
    <property type="entry name" value="FLAGELLAR PROTEIN"/>
    <property type="match status" value="1"/>
</dbReference>
<evidence type="ECO:0000256" key="1">
    <source>
        <dbReference type="ARBA" id="ARBA00004117"/>
    </source>
</evidence>
<organism evidence="9 10">
    <name type="scientific">Aliidiomarina taiwanensis</name>
    <dbReference type="NCBI Taxonomy" id="946228"/>
    <lineage>
        <taxon>Bacteria</taxon>
        <taxon>Pseudomonadati</taxon>
        <taxon>Pseudomonadota</taxon>
        <taxon>Gammaproteobacteria</taxon>
        <taxon>Alteromonadales</taxon>
        <taxon>Idiomarinaceae</taxon>
        <taxon>Aliidiomarina</taxon>
    </lineage>
</organism>
<evidence type="ECO:0000259" key="8">
    <source>
        <dbReference type="Pfam" id="PF06429"/>
    </source>
</evidence>
<reference evidence="9 10" key="1">
    <citation type="journal article" date="2011" name="Front. Microbiol.">
        <title>Genomic signatures of strain selection and enhancement in Bacillus atrophaeus var. globigii, a historical biowarfare simulant.</title>
        <authorList>
            <person name="Gibbons H.S."/>
            <person name="Broomall S.M."/>
            <person name="McNew L.A."/>
            <person name="Daligault H."/>
            <person name="Chapman C."/>
            <person name="Bruce D."/>
            <person name="Karavis M."/>
            <person name="Krepps M."/>
            <person name="McGregor P.A."/>
            <person name="Hong C."/>
            <person name="Park K.H."/>
            <person name="Akmal A."/>
            <person name="Feldman A."/>
            <person name="Lin J.S."/>
            <person name="Chang W.E."/>
            <person name="Higgs B.W."/>
            <person name="Demirev P."/>
            <person name="Lindquist J."/>
            <person name="Liem A."/>
            <person name="Fochler E."/>
            <person name="Read T.D."/>
            <person name="Tapia R."/>
            <person name="Johnson S."/>
            <person name="Bishop-Lilly K.A."/>
            <person name="Detter C."/>
            <person name="Han C."/>
            <person name="Sozhamannan S."/>
            <person name="Rosenzweig C.N."/>
            <person name="Skowronski E.W."/>
        </authorList>
    </citation>
    <scope>NUCLEOTIDE SEQUENCE [LARGE SCALE GENOMIC DNA]</scope>
    <source>
        <strain evidence="9 10">AIT1</strain>
    </source>
</reference>
<dbReference type="RefSeq" id="WP_126757229.1">
    <property type="nucleotide sequence ID" value="NZ_PIPQ01000002.1"/>
</dbReference>
<dbReference type="Proteomes" id="UP000286976">
    <property type="component" value="Unassembled WGS sequence"/>
</dbReference>
<comment type="similarity">
    <text evidence="2">Belongs to the flagella basal body rod proteins family.</text>
</comment>
<comment type="caution">
    <text evidence="9">The sequence shown here is derived from an EMBL/GenBank/DDBJ whole genome shotgun (WGS) entry which is preliminary data.</text>
</comment>
<evidence type="ECO:0000256" key="2">
    <source>
        <dbReference type="ARBA" id="ARBA00009677"/>
    </source>
</evidence>
<dbReference type="Pfam" id="PF06429">
    <property type="entry name" value="Flg_bbr_C"/>
    <property type="match status" value="1"/>
</dbReference>